<evidence type="ECO:0000256" key="5">
    <source>
        <dbReference type="ARBA" id="ARBA00023136"/>
    </source>
</evidence>
<dbReference type="Gene3D" id="3.30.1150.10">
    <property type="match status" value="1"/>
</dbReference>
<dbReference type="InterPro" id="IPR011662">
    <property type="entry name" value="Secretin/TonB_short_N"/>
</dbReference>
<keyword evidence="9" id="KW-1185">Reference proteome</keyword>
<keyword evidence="2" id="KW-0813">Transport</keyword>
<reference evidence="8 9" key="1">
    <citation type="submission" date="2018-08" db="EMBL/GenBank/DDBJ databases">
        <title>Genomic Encyclopedia of Type Strains, Phase IV (KMG-IV): sequencing the most valuable type-strain genomes for metagenomic binning, comparative biology and taxonomic classification.</title>
        <authorList>
            <person name="Goeker M."/>
        </authorList>
    </citation>
    <scope>NUCLEOTIDE SEQUENCE [LARGE SCALE GENOMIC DNA]</scope>
    <source>
        <strain evidence="8 9">DSM 25527</strain>
    </source>
</reference>
<dbReference type="NCBIfam" id="TIGR01352">
    <property type="entry name" value="tonB_Cterm"/>
    <property type="match status" value="1"/>
</dbReference>
<keyword evidence="5" id="KW-0472">Membrane</keyword>
<comment type="subcellular location">
    <subcellularLocation>
        <location evidence="1">Membrane</location>
        <topology evidence="1">Single-pass membrane protein</topology>
    </subcellularLocation>
</comment>
<evidence type="ECO:0000256" key="1">
    <source>
        <dbReference type="ARBA" id="ARBA00004167"/>
    </source>
</evidence>
<proteinExistence type="predicted"/>
<evidence type="ECO:0000256" key="4">
    <source>
        <dbReference type="ARBA" id="ARBA00022989"/>
    </source>
</evidence>
<dbReference type="Gene3D" id="3.55.50.30">
    <property type="match status" value="1"/>
</dbReference>
<dbReference type="Pfam" id="PF07660">
    <property type="entry name" value="STN"/>
    <property type="match status" value="1"/>
</dbReference>
<evidence type="ECO:0000259" key="7">
    <source>
        <dbReference type="SMART" id="SM00965"/>
    </source>
</evidence>
<evidence type="ECO:0000313" key="9">
    <source>
        <dbReference type="Proteomes" id="UP000266568"/>
    </source>
</evidence>
<organism evidence="8 9">
    <name type="scientific">Hephaestia caeni</name>
    <dbReference type="NCBI Taxonomy" id="645617"/>
    <lineage>
        <taxon>Bacteria</taxon>
        <taxon>Pseudomonadati</taxon>
        <taxon>Pseudomonadota</taxon>
        <taxon>Alphaproteobacteria</taxon>
        <taxon>Sphingomonadales</taxon>
        <taxon>Sphingomonadaceae</taxon>
        <taxon>Hephaestia</taxon>
    </lineage>
</organism>
<feature type="domain" description="Secretin/TonB short N-terminal" evidence="7">
    <location>
        <begin position="90"/>
        <end position="141"/>
    </location>
</feature>
<dbReference type="OrthoDB" id="9760333at2"/>
<keyword evidence="6" id="KW-0998">Cell outer membrane</keyword>
<accession>A0A397P9S7</accession>
<evidence type="ECO:0000313" key="8">
    <source>
        <dbReference type="EMBL" id="RIA46336.1"/>
    </source>
</evidence>
<dbReference type="InterPro" id="IPR006260">
    <property type="entry name" value="TonB/TolA_C"/>
</dbReference>
<evidence type="ECO:0000256" key="6">
    <source>
        <dbReference type="ARBA" id="ARBA00023237"/>
    </source>
</evidence>
<evidence type="ECO:0000256" key="2">
    <source>
        <dbReference type="ARBA" id="ARBA00022448"/>
    </source>
</evidence>
<comment type="caution">
    <text evidence="8">The sequence shown here is derived from an EMBL/GenBank/DDBJ whole genome shotgun (WGS) entry which is preliminary data.</text>
</comment>
<dbReference type="SUPFAM" id="SSF74653">
    <property type="entry name" value="TolA/TonB C-terminal domain"/>
    <property type="match status" value="1"/>
</dbReference>
<sequence>MPPDRAHSADHPRDPPRQLIQRVLFWQYMFLFRSLRHPAAMLMLWIGAILLASQTDALAQADGTDETIPFDIPEQPLPNALAQYFRVTGVQLLYDSELAAGHRSTRVSGTYTPRDALRRLLSGTGLIVRYSRTDAAIITRPGAIEQPPLVPLGRVVVRERIAPPRFLSVERLTYYAQLESELHAHLVSSERTGRLAFSVLVHLQVSSDGRLSDVAIRRSSGNRKTDALVAEALLRATVSPPPDGLVQPLAVALRGARRADQR</sequence>
<keyword evidence="4" id="KW-1133">Transmembrane helix</keyword>
<evidence type="ECO:0000256" key="3">
    <source>
        <dbReference type="ARBA" id="ARBA00022692"/>
    </source>
</evidence>
<gene>
    <name evidence="8" type="ORF">DFR49_0875</name>
</gene>
<dbReference type="SMART" id="SM00965">
    <property type="entry name" value="STN"/>
    <property type="match status" value="1"/>
</dbReference>
<dbReference type="EMBL" id="QXDC01000002">
    <property type="protein sequence ID" value="RIA46336.1"/>
    <property type="molecule type" value="Genomic_DNA"/>
</dbReference>
<dbReference type="AlphaFoldDB" id="A0A397P9S7"/>
<dbReference type="Proteomes" id="UP000266568">
    <property type="component" value="Unassembled WGS sequence"/>
</dbReference>
<dbReference type="GO" id="GO:0019867">
    <property type="term" value="C:outer membrane"/>
    <property type="evidence" value="ECO:0007669"/>
    <property type="project" value="InterPro"/>
</dbReference>
<dbReference type="Pfam" id="PF13103">
    <property type="entry name" value="TonB_2"/>
    <property type="match status" value="1"/>
</dbReference>
<name>A0A397P9S7_9SPHN</name>
<keyword evidence="3" id="KW-0812">Transmembrane</keyword>
<protein>
    <submittedName>
        <fullName evidence="8">TonB family protein</fullName>
    </submittedName>
</protein>